<evidence type="ECO:0000256" key="6">
    <source>
        <dbReference type="ARBA" id="ARBA00022840"/>
    </source>
</evidence>
<dbReference type="GO" id="GO:0061631">
    <property type="term" value="F:ubiquitin conjugating enzyme activity"/>
    <property type="evidence" value="ECO:0007669"/>
    <property type="project" value="UniProtKB-EC"/>
</dbReference>
<dbReference type="InterPro" id="IPR000608">
    <property type="entry name" value="UBC"/>
</dbReference>
<evidence type="ECO:0000256" key="12">
    <source>
        <dbReference type="ARBA" id="ARBA00042179"/>
    </source>
</evidence>
<dbReference type="Proteomes" id="UP000019373">
    <property type="component" value="Unassembled WGS sequence"/>
</dbReference>
<evidence type="ECO:0000256" key="16">
    <source>
        <dbReference type="RuleBase" id="RU362109"/>
    </source>
</evidence>
<keyword evidence="6 16" id="KW-0067">ATP-binding</keyword>
<evidence type="ECO:0000256" key="9">
    <source>
        <dbReference type="ARBA" id="ARBA00031729"/>
    </source>
</evidence>
<comment type="catalytic activity">
    <reaction evidence="1">
        <text>S-ubiquitinyl-[E1 ubiquitin-activating enzyme]-L-cysteine + [E2 ubiquitin-conjugating enzyme]-L-cysteine = [E1 ubiquitin-activating enzyme]-L-cysteine + S-ubiquitinyl-[E2 ubiquitin-conjugating enzyme]-L-cysteine.</text>
        <dbReference type="EC" id="2.3.2.23"/>
    </reaction>
</comment>
<comment type="similarity">
    <text evidence="16">Belongs to the ubiquitin-conjugating enzyme family.</text>
</comment>
<evidence type="ECO:0000256" key="5">
    <source>
        <dbReference type="ARBA" id="ARBA00022786"/>
    </source>
</evidence>
<dbReference type="GO" id="GO:0036503">
    <property type="term" value="P:ERAD pathway"/>
    <property type="evidence" value="ECO:0007669"/>
    <property type="project" value="EnsemblFungi"/>
</dbReference>
<dbReference type="Pfam" id="PF00179">
    <property type="entry name" value="UQ_con"/>
    <property type="match status" value="1"/>
</dbReference>
<keyword evidence="3" id="KW-0808">Transferase</keyword>
<evidence type="ECO:0000256" key="3">
    <source>
        <dbReference type="ARBA" id="ARBA00022679"/>
    </source>
</evidence>
<dbReference type="GO" id="GO:0005524">
    <property type="term" value="F:ATP binding"/>
    <property type="evidence" value="ECO:0007669"/>
    <property type="project" value="UniProtKB-UniRule"/>
</dbReference>
<feature type="domain" description="UBC core" evidence="17">
    <location>
        <begin position="5"/>
        <end position="165"/>
    </location>
</feature>
<dbReference type="GO" id="GO:0000839">
    <property type="term" value="C:Hrd1p ubiquitin ligase ERAD-L complex"/>
    <property type="evidence" value="ECO:0007669"/>
    <property type="project" value="EnsemblFungi"/>
</dbReference>
<dbReference type="InterPro" id="IPR016135">
    <property type="entry name" value="UBQ-conjugating_enzyme/RWD"/>
</dbReference>
<keyword evidence="5 16" id="KW-0833">Ubl conjugation pathway</keyword>
<reference evidence="19" key="1">
    <citation type="journal article" date="2014" name="BMC Genomics">
        <title>Genome characteristics reveal the impact of lichenization on lichen-forming fungus Endocarpon pusillum Hedwig (Verrucariales, Ascomycota).</title>
        <authorList>
            <person name="Wang Y.-Y."/>
            <person name="Liu B."/>
            <person name="Zhang X.-Y."/>
            <person name="Zhou Q.-M."/>
            <person name="Zhang T."/>
            <person name="Li H."/>
            <person name="Yu Y.-F."/>
            <person name="Zhang X.-L."/>
            <person name="Hao X.-Y."/>
            <person name="Wang M."/>
            <person name="Wang L."/>
            <person name="Wei J.-C."/>
        </authorList>
    </citation>
    <scope>NUCLEOTIDE SEQUENCE [LARGE SCALE GENOMIC DNA]</scope>
    <source>
        <strain evidence="19">Z07020 / HMAS-L-300199</strain>
    </source>
</reference>
<dbReference type="PANTHER" id="PTHR24067">
    <property type="entry name" value="UBIQUITIN-CONJUGATING ENZYME E2"/>
    <property type="match status" value="1"/>
</dbReference>
<evidence type="ECO:0000313" key="19">
    <source>
        <dbReference type="Proteomes" id="UP000019373"/>
    </source>
</evidence>
<name>U1G727_ENDPU</name>
<dbReference type="PROSITE" id="PS00183">
    <property type="entry name" value="UBC_1"/>
    <property type="match status" value="1"/>
</dbReference>
<dbReference type="GO" id="GO:0006325">
    <property type="term" value="P:chromatin organization"/>
    <property type="evidence" value="ECO:0007669"/>
    <property type="project" value="EnsemblFungi"/>
</dbReference>
<accession>U1G727</accession>
<sequence>MASDVASKRLWHEYRLLYSTPPEGILAYPIDEAKPFVWEAFIDGPKDTPFEGGVFPAILDFPKDYPLSPPKMKFLGDIFHPNVYPNGEVCISILHPPGDDPNHYESASERWSPIQSIEKILISVMSMLAEPNDESPANVEAAKMWRDDRAQFEEKVKDGIWKSLGLEVKK</sequence>
<dbReference type="AlphaFoldDB" id="U1G727"/>
<evidence type="ECO:0000259" key="17">
    <source>
        <dbReference type="PROSITE" id="PS50127"/>
    </source>
</evidence>
<keyword evidence="19" id="KW-1185">Reference proteome</keyword>
<evidence type="ECO:0000256" key="13">
    <source>
        <dbReference type="ARBA" id="ARBA00042190"/>
    </source>
</evidence>
<dbReference type="EMBL" id="KE720972">
    <property type="protein sequence ID" value="ERF73197.1"/>
    <property type="molecule type" value="Genomic_DNA"/>
</dbReference>
<dbReference type="PROSITE" id="PS50127">
    <property type="entry name" value="UBC_2"/>
    <property type="match status" value="1"/>
</dbReference>
<evidence type="ECO:0000256" key="1">
    <source>
        <dbReference type="ARBA" id="ARBA00000485"/>
    </source>
</evidence>
<dbReference type="HOGENOM" id="CLU_030988_10_1_1"/>
<dbReference type="GeneID" id="19238086"/>
<dbReference type="SMART" id="SM00212">
    <property type="entry name" value="UBCc"/>
    <property type="match status" value="1"/>
</dbReference>
<evidence type="ECO:0000256" key="7">
    <source>
        <dbReference type="ARBA" id="ARBA00022966"/>
    </source>
</evidence>
<dbReference type="FunFam" id="3.10.110.10:FF:000008">
    <property type="entry name" value="Ubiquitin-conjugating enzyme E2 G2"/>
    <property type="match status" value="1"/>
</dbReference>
<dbReference type="RefSeq" id="XP_007801171.1">
    <property type="nucleotide sequence ID" value="XM_007802980.1"/>
</dbReference>
<evidence type="ECO:0000256" key="8">
    <source>
        <dbReference type="ARBA" id="ARBA00030012"/>
    </source>
</evidence>
<evidence type="ECO:0000256" key="15">
    <source>
        <dbReference type="PROSITE-ProRule" id="PRU10133"/>
    </source>
</evidence>
<feature type="active site" description="Glycyl thioester intermediate" evidence="15">
    <location>
        <position position="90"/>
    </location>
</feature>
<dbReference type="OrthoDB" id="19692at2759"/>
<evidence type="ECO:0000256" key="2">
    <source>
        <dbReference type="ARBA" id="ARBA00012486"/>
    </source>
</evidence>
<dbReference type="InterPro" id="IPR050113">
    <property type="entry name" value="Ub_conjugating_enzyme"/>
</dbReference>
<organism evidence="18 19">
    <name type="scientific">Endocarpon pusillum (strain Z07020 / HMAS-L-300199)</name>
    <name type="common">Lichen-forming fungus</name>
    <dbReference type="NCBI Taxonomy" id="1263415"/>
    <lineage>
        <taxon>Eukaryota</taxon>
        <taxon>Fungi</taxon>
        <taxon>Dikarya</taxon>
        <taxon>Ascomycota</taxon>
        <taxon>Pezizomycotina</taxon>
        <taxon>Eurotiomycetes</taxon>
        <taxon>Chaetothyriomycetidae</taxon>
        <taxon>Verrucariales</taxon>
        <taxon>Verrucariaceae</taxon>
        <taxon>Endocarpon</taxon>
    </lineage>
</organism>
<dbReference type="Gene3D" id="3.10.110.10">
    <property type="entry name" value="Ubiquitin Conjugating Enzyme"/>
    <property type="match status" value="1"/>
</dbReference>
<dbReference type="EC" id="2.3.2.23" evidence="2"/>
<dbReference type="eggNOG" id="KOG0426">
    <property type="taxonomic scope" value="Eukaryota"/>
</dbReference>
<evidence type="ECO:0000313" key="18">
    <source>
        <dbReference type="EMBL" id="ERF73197.1"/>
    </source>
</evidence>
<keyword evidence="7" id="KW-0882">Thioester bond</keyword>
<evidence type="ECO:0000256" key="14">
    <source>
        <dbReference type="ARBA" id="ARBA00077195"/>
    </source>
</evidence>
<protein>
    <recommendedName>
        <fullName evidence="10">Ubiquitin-conjugating enzyme E2 2</fullName>
        <ecNumber evidence="2">2.3.2.23</ecNumber>
    </recommendedName>
    <alternativeName>
        <fullName evidence="12">E2 ubiquitin-conjugating enzyme 2</fullName>
    </alternativeName>
    <alternativeName>
        <fullName evidence="14">E2 ubiquitin-conjugating enzyme 7</fullName>
    </alternativeName>
    <alternativeName>
        <fullName evidence="9">Ubiquitin carrier protein</fullName>
    </alternativeName>
    <alternativeName>
        <fullName evidence="13">Ubiquitin carrier protein UBC2</fullName>
    </alternativeName>
    <alternativeName>
        <fullName evidence="8">Ubiquitin-protein ligase</fullName>
    </alternativeName>
    <alternativeName>
        <fullName evidence="11">Ubiquitin-protein ligase UBC2</fullName>
    </alternativeName>
</protein>
<proteinExistence type="inferred from homology"/>
<dbReference type="InterPro" id="IPR023313">
    <property type="entry name" value="UBQ-conjugating_AS"/>
</dbReference>
<dbReference type="CDD" id="cd23796">
    <property type="entry name" value="UBCc_UBE2G2"/>
    <property type="match status" value="1"/>
</dbReference>
<evidence type="ECO:0000256" key="4">
    <source>
        <dbReference type="ARBA" id="ARBA00022741"/>
    </source>
</evidence>
<gene>
    <name evidence="18" type="ORF">EPUS_03038</name>
</gene>
<evidence type="ECO:0000256" key="10">
    <source>
        <dbReference type="ARBA" id="ARBA00039884"/>
    </source>
</evidence>
<dbReference type="GO" id="GO:0031505">
    <property type="term" value="P:fungal-type cell wall organization"/>
    <property type="evidence" value="ECO:0007669"/>
    <property type="project" value="EnsemblFungi"/>
</dbReference>
<dbReference type="GO" id="GO:0180027">
    <property type="term" value="P:inner nuclear membrane-associated protein degradation pathway"/>
    <property type="evidence" value="ECO:0007669"/>
    <property type="project" value="EnsemblFungi"/>
</dbReference>
<keyword evidence="4 16" id="KW-0547">Nucleotide-binding</keyword>
<dbReference type="OMA" id="APDGMFT"/>
<evidence type="ECO:0000256" key="11">
    <source>
        <dbReference type="ARBA" id="ARBA00041569"/>
    </source>
</evidence>
<dbReference type="GO" id="GO:1990389">
    <property type="term" value="C:CUE1-UBC7 ubiquitin-conjugating enzyme complex"/>
    <property type="evidence" value="ECO:0007669"/>
    <property type="project" value="EnsemblFungi"/>
</dbReference>
<dbReference type="SUPFAM" id="SSF54495">
    <property type="entry name" value="UBC-like"/>
    <property type="match status" value="1"/>
</dbReference>
<dbReference type="GO" id="GO:0000837">
    <property type="term" value="C:Doa10p ubiquitin ligase complex"/>
    <property type="evidence" value="ECO:0007669"/>
    <property type="project" value="EnsemblFungi"/>
</dbReference>